<name>A0A9P7N4L9_9HYPO</name>
<feature type="signal peptide" evidence="1">
    <location>
        <begin position="1"/>
        <end position="22"/>
    </location>
</feature>
<reference evidence="2" key="1">
    <citation type="journal article" date="2020" name="bioRxiv">
        <title>Whole genome comparisons of ergot fungi reveals the divergence and evolution of species within the genus Claviceps are the result of varying mechanisms driving genome evolution and host range expansion.</title>
        <authorList>
            <person name="Wyka S.A."/>
            <person name="Mondo S.J."/>
            <person name="Liu M."/>
            <person name="Dettman J."/>
            <person name="Nalam V."/>
            <person name="Broders K.D."/>
        </authorList>
    </citation>
    <scope>NUCLEOTIDE SEQUENCE</scope>
    <source>
        <strain evidence="2">CCC 602</strain>
    </source>
</reference>
<dbReference type="Proteomes" id="UP000748025">
    <property type="component" value="Unassembled WGS sequence"/>
</dbReference>
<feature type="chain" id="PRO_5040478694" evidence="1">
    <location>
        <begin position="23"/>
        <end position="219"/>
    </location>
</feature>
<keyword evidence="3" id="KW-1185">Reference proteome</keyword>
<evidence type="ECO:0000256" key="1">
    <source>
        <dbReference type="SAM" id="SignalP"/>
    </source>
</evidence>
<dbReference type="OrthoDB" id="10255963at2759"/>
<dbReference type="Pfam" id="PF05630">
    <property type="entry name" value="NPP1"/>
    <property type="match status" value="1"/>
</dbReference>
<feature type="non-terminal residue" evidence="2">
    <location>
        <position position="1"/>
    </location>
</feature>
<evidence type="ECO:0000313" key="2">
    <source>
        <dbReference type="EMBL" id="KAG5986703.1"/>
    </source>
</evidence>
<dbReference type="EMBL" id="SRPW01003547">
    <property type="protein sequence ID" value="KAG5986703.1"/>
    <property type="molecule type" value="Genomic_DNA"/>
</dbReference>
<proteinExistence type="predicted"/>
<protein>
    <submittedName>
        <fullName evidence="2">Uncharacterized protein</fullName>
    </submittedName>
</protein>
<sequence>MRNLVQSLALGFLAATRTTTTALTPVSDAEMTALLRDRDPALAMKAQPMFLMGQMLNRPPCIPTFATANGQQAPPSELCSWPNAGCHCRNPNTPVGNPLTSLPVYFSYKRCSGTAVRIAYNLFYTKDGFAPRRIFGHAFDWERVVVVWNKTENQWTPSQLFLSQHTGYQRVAWSQIESTLDTADAKKPRGGCHGQKNLDHPKLTDNAYRSDDWWYFPKK</sequence>
<accession>A0A9P7N4L9</accession>
<organism evidence="2 3">
    <name type="scientific">Claviceps pusilla</name>
    <dbReference type="NCBI Taxonomy" id="123648"/>
    <lineage>
        <taxon>Eukaryota</taxon>
        <taxon>Fungi</taxon>
        <taxon>Dikarya</taxon>
        <taxon>Ascomycota</taxon>
        <taxon>Pezizomycotina</taxon>
        <taxon>Sordariomycetes</taxon>
        <taxon>Hypocreomycetidae</taxon>
        <taxon>Hypocreales</taxon>
        <taxon>Clavicipitaceae</taxon>
        <taxon>Claviceps</taxon>
    </lineage>
</organism>
<gene>
    <name evidence="2" type="ORF">E4U43_005392</name>
</gene>
<keyword evidence="1" id="KW-0732">Signal</keyword>
<dbReference type="AlphaFoldDB" id="A0A9P7N4L9"/>
<evidence type="ECO:0000313" key="3">
    <source>
        <dbReference type="Proteomes" id="UP000748025"/>
    </source>
</evidence>
<comment type="caution">
    <text evidence="2">The sequence shown here is derived from an EMBL/GenBank/DDBJ whole genome shotgun (WGS) entry which is preliminary data.</text>
</comment>
<dbReference type="InterPro" id="IPR008701">
    <property type="entry name" value="NPP1"/>
</dbReference>